<protein>
    <submittedName>
        <fullName evidence="1">Uncharacterized protein</fullName>
    </submittedName>
</protein>
<comment type="caution">
    <text evidence="1">The sequence shown here is derived from an EMBL/GenBank/DDBJ whole genome shotgun (WGS) entry which is preliminary data.</text>
</comment>
<dbReference type="EMBL" id="PCSZ01000011">
    <property type="protein sequence ID" value="PIP60942.1"/>
    <property type="molecule type" value="Genomic_DNA"/>
</dbReference>
<dbReference type="AlphaFoldDB" id="A0A2H0BTF1"/>
<proteinExistence type="predicted"/>
<organism evidence="1 2">
    <name type="scientific">Candidatus Uhrbacteria bacterium CG22_combo_CG10-13_8_21_14_all_47_17</name>
    <dbReference type="NCBI Taxonomy" id="1975041"/>
    <lineage>
        <taxon>Bacteria</taxon>
        <taxon>Candidatus Uhriibacteriota</taxon>
    </lineage>
</organism>
<evidence type="ECO:0000313" key="1">
    <source>
        <dbReference type="EMBL" id="PIP60942.1"/>
    </source>
</evidence>
<name>A0A2H0BTF1_9BACT</name>
<reference evidence="1 2" key="1">
    <citation type="submission" date="2017-09" db="EMBL/GenBank/DDBJ databases">
        <title>Depth-based differentiation of microbial function through sediment-hosted aquifers and enrichment of novel symbionts in the deep terrestrial subsurface.</title>
        <authorList>
            <person name="Probst A.J."/>
            <person name="Ladd B."/>
            <person name="Jarett J.K."/>
            <person name="Geller-Mcgrath D.E."/>
            <person name="Sieber C.M."/>
            <person name="Emerson J.B."/>
            <person name="Anantharaman K."/>
            <person name="Thomas B.C."/>
            <person name="Malmstrom R."/>
            <person name="Stieglmeier M."/>
            <person name="Klingl A."/>
            <person name="Woyke T."/>
            <person name="Ryan C.M."/>
            <person name="Banfield J.F."/>
        </authorList>
    </citation>
    <scope>NUCLEOTIDE SEQUENCE [LARGE SCALE GENOMIC DNA]</scope>
    <source>
        <strain evidence="1">CG22_combo_CG10-13_8_21_14_all_47_17</strain>
    </source>
</reference>
<sequence>MHTTMSTLEASCLTRIEHILYVAPYIQASFAELLEDFEDSPILRSDAVVDLLSALYLIGKARSTNNRIWSEAFVPDVLPDKADRVWKRAKHMTRGQICNRHIWCYLRDAWEEVSGQKLPARSSREPVVLKANSRFAEPFKIAVARCLLRVP</sequence>
<evidence type="ECO:0000313" key="2">
    <source>
        <dbReference type="Proteomes" id="UP000231581"/>
    </source>
</evidence>
<dbReference type="Proteomes" id="UP000231581">
    <property type="component" value="Unassembled WGS sequence"/>
</dbReference>
<gene>
    <name evidence="1" type="ORF">COX00_00410</name>
</gene>
<accession>A0A2H0BTF1</accession>